<feature type="active site" description="Proton donor" evidence="6">
    <location>
        <position position="68"/>
    </location>
</feature>
<proteinExistence type="inferred from homology"/>
<dbReference type="EMBL" id="CAJEWE010000010">
    <property type="protein sequence ID" value="CAD2076269.1"/>
    <property type="molecule type" value="Genomic_DNA"/>
</dbReference>
<reference evidence="8 9" key="1">
    <citation type="submission" date="2020-07" db="EMBL/GenBank/DDBJ databases">
        <authorList>
            <person name="Criscuolo A."/>
        </authorList>
    </citation>
    <scope>NUCLEOTIDE SEQUENCE [LARGE SCALE GENOMIC DNA]</scope>
    <source>
        <strain evidence="9">CIP 111030</strain>
    </source>
</reference>
<feature type="binding site" evidence="7">
    <location>
        <position position="39"/>
    </location>
    <ligand>
        <name>Fe cation</name>
        <dbReference type="ChEBI" id="CHEBI:24875"/>
        <label>1</label>
    </ligand>
</feature>
<feature type="binding site" evidence="7">
    <location>
        <position position="8"/>
    </location>
    <ligand>
        <name>Fe cation</name>
        <dbReference type="ChEBI" id="CHEBI:24875"/>
        <label>1</label>
    </ligand>
</feature>
<keyword evidence="3 8" id="KW-0378">Hydrolase</keyword>
<dbReference type="PANTHER" id="PTHR36303:SF1">
    <property type="entry name" value="2',3'-CYCLIC-NUCLEOTIDE 2'-PHOSPHODIESTERASE"/>
    <property type="match status" value="1"/>
</dbReference>
<accession>A0A6V7REM5</accession>
<evidence type="ECO:0000313" key="9">
    <source>
        <dbReference type="Proteomes" id="UP000521032"/>
    </source>
</evidence>
<dbReference type="PANTHER" id="PTHR36303">
    <property type="entry name" value="2',3'-CYCLIC-NUCLEOTIDE 2'-PHOSPHODIESTERASE"/>
    <property type="match status" value="1"/>
</dbReference>
<dbReference type="SUPFAM" id="SSF56300">
    <property type="entry name" value="Metallo-dependent phosphatases"/>
    <property type="match status" value="1"/>
</dbReference>
<dbReference type="InterPro" id="IPR005235">
    <property type="entry name" value="YmdB-like"/>
</dbReference>
<evidence type="ECO:0000256" key="1">
    <source>
        <dbReference type="ARBA" id="ARBA00001965"/>
    </source>
</evidence>
<feature type="binding site" evidence="7">
    <location>
        <position position="40"/>
    </location>
    <ligand>
        <name>Fe cation</name>
        <dbReference type="ChEBI" id="CHEBI:24875"/>
        <label>1</label>
    </ligand>
</feature>
<evidence type="ECO:0000256" key="6">
    <source>
        <dbReference type="PIRSR" id="PIRSR004789-50"/>
    </source>
</evidence>
<evidence type="ECO:0000313" key="8">
    <source>
        <dbReference type="EMBL" id="CAD2076269.1"/>
    </source>
</evidence>
<comment type="cofactor">
    <cofactor evidence="1">
        <name>Fe(3+)</name>
        <dbReference type="ChEBI" id="CHEBI:29034"/>
    </cofactor>
</comment>
<feature type="binding site" evidence="7">
    <location>
        <position position="172"/>
    </location>
    <ligand>
        <name>Fe cation</name>
        <dbReference type="ChEBI" id="CHEBI:24875"/>
        <label>2</label>
    </ligand>
</feature>
<keyword evidence="9" id="KW-1185">Reference proteome</keyword>
<feature type="binding site" evidence="7">
    <location>
        <position position="174"/>
    </location>
    <ligand>
        <name>Fe cation</name>
        <dbReference type="ChEBI" id="CHEBI:24875"/>
        <label>1</label>
    </ligand>
</feature>
<keyword evidence="4" id="KW-0408">Iron</keyword>
<dbReference type="PIRSF" id="PIRSF004789">
    <property type="entry name" value="DR1281"/>
    <property type="match status" value="1"/>
</dbReference>
<dbReference type="GO" id="GO:0004113">
    <property type="term" value="F:2',3'-cyclic-nucleotide 3'-phosphodiesterase activity"/>
    <property type="evidence" value="ECO:0007669"/>
    <property type="project" value="TreeGrafter"/>
</dbReference>
<dbReference type="RefSeq" id="WP_186087185.1">
    <property type="nucleotide sequence ID" value="NZ_BMDB01000001.1"/>
</dbReference>
<dbReference type="GO" id="GO:0008663">
    <property type="term" value="F:2',3'-cyclic-nucleotide 2'-phosphodiesterase activity"/>
    <property type="evidence" value="ECO:0007669"/>
    <property type="project" value="UniProtKB-EC"/>
</dbReference>
<evidence type="ECO:0000256" key="7">
    <source>
        <dbReference type="PIRSR" id="PIRSR004789-51"/>
    </source>
</evidence>
<dbReference type="GO" id="GO:0046872">
    <property type="term" value="F:metal ion binding"/>
    <property type="evidence" value="ECO:0007669"/>
    <property type="project" value="UniProtKB-KW"/>
</dbReference>
<keyword evidence="2 7" id="KW-0479">Metal-binding</keyword>
<evidence type="ECO:0000256" key="3">
    <source>
        <dbReference type="ARBA" id="ARBA00022801"/>
    </source>
</evidence>
<comment type="similarity">
    <text evidence="5">Belongs to the YmdB-like family.</text>
</comment>
<evidence type="ECO:0000256" key="4">
    <source>
        <dbReference type="ARBA" id="ARBA00023004"/>
    </source>
</evidence>
<dbReference type="AlphaFoldDB" id="A0A6V7REM5"/>
<dbReference type="Proteomes" id="UP000521032">
    <property type="component" value="Unassembled WGS sequence"/>
</dbReference>
<organism evidence="8 9">
    <name type="scientific">Phocicoccus schoeneichii</name>
    <dbReference type="NCBI Taxonomy" id="1812261"/>
    <lineage>
        <taxon>Bacteria</taxon>
        <taxon>Bacillati</taxon>
        <taxon>Bacillota</taxon>
        <taxon>Bacilli</taxon>
        <taxon>Bacillales</taxon>
        <taxon>Salinicoccaceae</taxon>
        <taxon>Phocicoccus</taxon>
    </lineage>
</organism>
<protein>
    <submittedName>
        <fullName evidence="8">2',3'-cyclic-nucleotide 2'-phosphodiesterase</fullName>
        <ecNumber evidence="8">3.1.4.16</ecNumber>
    </submittedName>
</protein>
<evidence type="ECO:0000256" key="2">
    <source>
        <dbReference type="ARBA" id="ARBA00022723"/>
    </source>
</evidence>
<name>A0A6V7REM5_9BACL</name>
<dbReference type="Pfam" id="PF13277">
    <property type="entry name" value="YmdB"/>
    <property type="match status" value="1"/>
</dbReference>
<feature type="binding site" evidence="7">
    <location>
        <position position="147"/>
    </location>
    <ligand>
        <name>Fe cation</name>
        <dbReference type="ChEBI" id="CHEBI:24875"/>
        <label>2</label>
    </ligand>
</feature>
<dbReference type="FunFam" id="3.60.21.10:FF:000016">
    <property type="entry name" value="Putative metallophosphoesterase"/>
    <property type="match status" value="1"/>
</dbReference>
<dbReference type="EC" id="3.1.4.16" evidence="8"/>
<sequence>MRILFIGDIVGKIGRRMVKDHLSELKKTHHINFTIANGENSAHGKGITKSIYKELTVAGVDFITLGNHAFHKDEVHELLETKNIIRPANYPDSVTGDGYKIVNINSIKLLIVNIQGRSFMEAIDNPFTKIDSILEANTYDEAFVDFHAETTSEKIAMGYYLDGRVNAVVGTHTHVQTNDEKILEKGTAYITDVGMTGYSEGVLGIDRKAVIDRFIDQLPKRHEVPENGPGILSAVVIDTNKKTIEKIRIEE</sequence>
<dbReference type="InterPro" id="IPR029052">
    <property type="entry name" value="Metallo-depent_PP-like"/>
</dbReference>
<feature type="binding site" evidence="7">
    <location>
        <position position="39"/>
    </location>
    <ligand>
        <name>Fe cation</name>
        <dbReference type="ChEBI" id="CHEBI:24875"/>
        <label>2</label>
    </ligand>
</feature>
<dbReference type="Gene3D" id="3.60.21.10">
    <property type="match status" value="1"/>
</dbReference>
<dbReference type="NCBIfam" id="TIGR00282">
    <property type="entry name" value="TIGR00282 family metallophosphoesterase"/>
    <property type="match status" value="1"/>
</dbReference>
<evidence type="ECO:0000256" key="5">
    <source>
        <dbReference type="ARBA" id="ARBA00061401"/>
    </source>
</evidence>
<comment type="caution">
    <text evidence="8">The sequence shown here is derived from an EMBL/GenBank/DDBJ whole genome shotgun (WGS) entry which is preliminary data.</text>
</comment>
<gene>
    <name evidence="8" type="primary">ymdB</name>
    <name evidence="8" type="ORF">JEOSCH030_01033</name>
</gene>
<feature type="binding site" evidence="7">
    <location>
        <position position="67"/>
    </location>
    <ligand>
        <name>Fe cation</name>
        <dbReference type="ChEBI" id="CHEBI:24875"/>
        <label>2</label>
    </ligand>
</feature>